<protein>
    <submittedName>
        <fullName evidence="2">DUF4376 domain-containing protein</fullName>
    </submittedName>
</protein>
<reference evidence="2 3" key="1">
    <citation type="submission" date="2023-09" db="EMBL/GenBank/DDBJ databases">
        <title>Thioclava shenzhenensis sp. nov., a multidrug resistant bacteria-antagonizing species isolated from coastal seawater.</title>
        <authorList>
            <person name="Long M."/>
        </authorList>
    </citation>
    <scope>NUCLEOTIDE SEQUENCE [LARGE SCALE GENOMIC DNA]</scope>
    <source>
        <strain evidence="2 3">FTW29</strain>
    </source>
</reference>
<evidence type="ECO:0000259" key="1">
    <source>
        <dbReference type="Pfam" id="PF14301"/>
    </source>
</evidence>
<accession>A0ABZ1DY03</accession>
<evidence type="ECO:0000313" key="3">
    <source>
        <dbReference type="Proteomes" id="UP001623290"/>
    </source>
</evidence>
<feature type="domain" description="DUF4376" evidence="1">
    <location>
        <begin position="81"/>
        <end position="185"/>
    </location>
</feature>
<name>A0ABZ1DY03_9RHOB</name>
<evidence type="ECO:0000313" key="2">
    <source>
        <dbReference type="EMBL" id="WRY32877.1"/>
    </source>
</evidence>
<dbReference type="RefSeq" id="WP_406720374.1">
    <property type="nucleotide sequence ID" value="NZ_CP135443.1"/>
</dbReference>
<gene>
    <name evidence="2" type="ORF">RPE78_09170</name>
</gene>
<dbReference type="Proteomes" id="UP001623290">
    <property type="component" value="Chromosome"/>
</dbReference>
<sequence length="203" mass="22350">MDYTIYAPASGQILRTMRLPDAAGEPAVADTEALLEGRYSGRTYYVADGAPVAFPENPDPAYEWDWDAKAWVDPRTDTEVADAAKEAVRVKRNTVMDGGIVFMNLPMKTDEYSRSLVTNEVTYIGGLSDAQVSAYSLNFKFADGQYQALDFAGVMAFFYAMRQHVSDCFAREAELVAAIDSGGSYDIDAGWPSNTENMVLRDT</sequence>
<dbReference type="Pfam" id="PF14301">
    <property type="entry name" value="DUF4376"/>
    <property type="match status" value="1"/>
</dbReference>
<dbReference type="EMBL" id="CP135443">
    <property type="protein sequence ID" value="WRY32877.1"/>
    <property type="molecule type" value="Genomic_DNA"/>
</dbReference>
<organism evidence="2 3">
    <name type="scientific">Thioclava litoralis</name>
    <dbReference type="NCBI Taxonomy" id="3076557"/>
    <lineage>
        <taxon>Bacteria</taxon>
        <taxon>Pseudomonadati</taxon>
        <taxon>Pseudomonadota</taxon>
        <taxon>Alphaproteobacteria</taxon>
        <taxon>Rhodobacterales</taxon>
        <taxon>Paracoccaceae</taxon>
        <taxon>Thioclava</taxon>
    </lineage>
</organism>
<dbReference type="InterPro" id="IPR025484">
    <property type="entry name" value="DUF4376"/>
</dbReference>
<proteinExistence type="predicted"/>
<keyword evidence="3" id="KW-1185">Reference proteome</keyword>